<dbReference type="Pfam" id="PF02148">
    <property type="entry name" value="zf-UBP"/>
    <property type="match status" value="1"/>
</dbReference>
<dbReference type="PROSITE" id="PS50271">
    <property type="entry name" value="ZF_UBP"/>
    <property type="match status" value="1"/>
</dbReference>
<dbReference type="GO" id="GO:0016567">
    <property type="term" value="P:protein ubiquitination"/>
    <property type="evidence" value="ECO:0007669"/>
    <property type="project" value="TreeGrafter"/>
</dbReference>
<keyword evidence="1" id="KW-0862">Zinc</keyword>
<feature type="compositionally biased region" description="Low complexity" evidence="2">
    <location>
        <begin position="313"/>
        <end position="324"/>
    </location>
</feature>
<dbReference type="AlphaFoldDB" id="A0A024V8W5"/>
<organism evidence="4 5">
    <name type="scientific">Plasmodium falciparum Vietnam Oak-Knoll</name>
    <name type="common">FVO</name>
    <dbReference type="NCBI Taxonomy" id="1036723"/>
    <lineage>
        <taxon>Eukaryota</taxon>
        <taxon>Sar</taxon>
        <taxon>Alveolata</taxon>
        <taxon>Apicomplexa</taxon>
        <taxon>Aconoidasida</taxon>
        <taxon>Haemosporida</taxon>
        <taxon>Plasmodiidae</taxon>
        <taxon>Plasmodium</taxon>
        <taxon>Plasmodium (Laverania)</taxon>
    </lineage>
</organism>
<sequence>MNHSDHKNKCVIKHSYKIFLNKREDVILKVLSLNNMFNKLKCKNCNNVDDIWLCLTCSNVGCGRYHKRHAQMHSSLFNHYYCINMKTKKIWNYILDTYIEERVHKNLEDITTMHSENSYDEFNKNKSNKIHSDNKNKSKKKMIPNNYHNNRSYYNIHTNEKKKKQKKNFHLLYYDNNYIDDFSIFDQEYPLCDYNKKIYYKIYDIFTNDIYINDNLKNELLYILYSQLSHESNIYNNILIELQYIYLNKLEHPKNIMKNVTEKIMELQIQNNKINLLCTHLASSIKKNNNLKNSLQEKIKFYRNINNNIILHKKNNNFNNSSNKNRNKEKMDDKDIKKIHNLDQTIKQLQEQVDALLTNL</sequence>
<dbReference type="InterPro" id="IPR013083">
    <property type="entry name" value="Znf_RING/FYVE/PHD"/>
</dbReference>
<feature type="domain" description="UBP-type" evidence="3">
    <location>
        <begin position="10"/>
        <end position="121"/>
    </location>
</feature>
<dbReference type="GO" id="GO:0005737">
    <property type="term" value="C:cytoplasm"/>
    <property type="evidence" value="ECO:0007669"/>
    <property type="project" value="TreeGrafter"/>
</dbReference>
<dbReference type="GO" id="GO:0008270">
    <property type="term" value="F:zinc ion binding"/>
    <property type="evidence" value="ECO:0007669"/>
    <property type="project" value="UniProtKB-KW"/>
</dbReference>
<evidence type="ECO:0000313" key="5">
    <source>
        <dbReference type="Proteomes" id="UP000030690"/>
    </source>
</evidence>
<feature type="region of interest" description="Disordered" evidence="2">
    <location>
        <begin position="313"/>
        <end position="333"/>
    </location>
</feature>
<evidence type="ECO:0000313" key="4">
    <source>
        <dbReference type="EMBL" id="ETW19231.1"/>
    </source>
</evidence>
<dbReference type="PANTHER" id="PTHR24007:SF7">
    <property type="entry name" value="BRCA1-ASSOCIATED PROTEIN"/>
    <property type="match status" value="1"/>
</dbReference>
<dbReference type="GO" id="GO:0007265">
    <property type="term" value="P:Ras protein signal transduction"/>
    <property type="evidence" value="ECO:0007669"/>
    <property type="project" value="TreeGrafter"/>
</dbReference>
<dbReference type="InterPro" id="IPR001607">
    <property type="entry name" value="Znf_UBP"/>
</dbReference>
<feature type="region of interest" description="Disordered" evidence="2">
    <location>
        <begin position="123"/>
        <end position="146"/>
    </location>
</feature>
<protein>
    <recommendedName>
        <fullName evidence="3">UBP-type domain-containing protein</fullName>
    </recommendedName>
</protein>
<dbReference type="Proteomes" id="UP000030690">
    <property type="component" value="Unassembled WGS sequence"/>
</dbReference>
<reference evidence="4 5" key="1">
    <citation type="submission" date="2013-02" db="EMBL/GenBank/DDBJ databases">
        <title>The Genome Annotation of Plasmodium falciparum Vietnam Oak-Knoll (FVO).</title>
        <authorList>
            <consortium name="The Broad Institute Genome Sequencing Platform"/>
            <consortium name="The Broad Institute Genome Sequencing Center for Infectious Disease"/>
            <person name="Neafsey D."/>
            <person name="Hoffman S."/>
            <person name="Volkman S."/>
            <person name="Rosenthal P."/>
            <person name="Walker B."/>
            <person name="Young S.K."/>
            <person name="Zeng Q."/>
            <person name="Gargeya S."/>
            <person name="Fitzgerald M."/>
            <person name="Haas B."/>
            <person name="Abouelleil A."/>
            <person name="Allen A.W."/>
            <person name="Alvarado L."/>
            <person name="Arachchi H.M."/>
            <person name="Berlin A.M."/>
            <person name="Chapman S.B."/>
            <person name="Gainer-Dewar J."/>
            <person name="Goldberg J."/>
            <person name="Griggs A."/>
            <person name="Gujja S."/>
            <person name="Hansen M."/>
            <person name="Howarth C."/>
            <person name="Imamovic A."/>
            <person name="Ireland A."/>
            <person name="Larimer J."/>
            <person name="McCowan C."/>
            <person name="Murphy C."/>
            <person name="Pearson M."/>
            <person name="Poon T.W."/>
            <person name="Priest M."/>
            <person name="Roberts A."/>
            <person name="Saif S."/>
            <person name="Shea T."/>
            <person name="Sisk P."/>
            <person name="Sykes S."/>
            <person name="Wortman J."/>
            <person name="Nusbaum C."/>
            <person name="Birren B."/>
        </authorList>
    </citation>
    <scope>NUCLEOTIDE SEQUENCE [LARGE SCALE GENOMIC DNA]</scope>
    <source>
        <strain evidence="5">Vietnam Oak-Knoll (FVO)</strain>
    </source>
</reference>
<dbReference type="Gene3D" id="3.30.40.10">
    <property type="entry name" value="Zinc/RING finger domain, C3HC4 (zinc finger)"/>
    <property type="match status" value="1"/>
</dbReference>
<evidence type="ECO:0000256" key="1">
    <source>
        <dbReference type="PROSITE-ProRule" id="PRU00502"/>
    </source>
</evidence>
<proteinExistence type="predicted"/>
<dbReference type="SMART" id="SM00290">
    <property type="entry name" value="ZnF_UBP"/>
    <property type="match status" value="1"/>
</dbReference>
<keyword evidence="1" id="KW-0479">Metal-binding</keyword>
<evidence type="ECO:0000259" key="3">
    <source>
        <dbReference type="PROSITE" id="PS50271"/>
    </source>
</evidence>
<gene>
    <name evidence="4" type="ORF">PFFVO_01804</name>
</gene>
<reference evidence="4 5" key="2">
    <citation type="submission" date="2013-02" db="EMBL/GenBank/DDBJ databases">
        <title>The Genome Sequence of Plasmodium falciparum Vietnam Oak-Knoll (FVO).</title>
        <authorList>
            <consortium name="The Broad Institute Genome Sequencing Platform"/>
            <consortium name="The Broad Institute Genome Sequencing Center for Infectious Disease"/>
            <person name="Neafsey D."/>
            <person name="Cheeseman I."/>
            <person name="Volkman S."/>
            <person name="Adams J."/>
            <person name="Walker B."/>
            <person name="Young S.K."/>
            <person name="Zeng Q."/>
            <person name="Gargeya S."/>
            <person name="Fitzgerald M."/>
            <person name="Haas B."/>
            <person name="Abouelleil A."/>
            <person name="Alvarado L."/>
            <person name="Arachchi H.M."/>
            <person name="Berlin A.M."/>
            <person name="Chapman S.B."/>
            <person name="Dewar J."/>
            <person name="Goldberg J."/>
            <person name="Griggs A."/>
            <person name="Gujja S."/>
            <person name="Hansen M."/>
            <person name="Howarth C."/>
            <person name="Imamovic A."/>
            <person name="Larimer J."/>
            <person name="McCowan C."/>
            <person name="Murphy C."/>
            <person name="Neiman D."/>
            <person name="Pearson M."/>
            <person name="Priest M."/>
            <person name="Roberts A."/>
            <person name="Saif S."/>
            <person name="Shea T."/>
            <person name="Sisk P."/>
            <person name="Sykes S."/>
            <person name="Wortman J."/>
            <person name="Nusbaum C."/>
            <person name="Birren B."/>
        </authorList>
    </citation>
    <scope>NUCLEOTIDE SEQUENCE [LARGE SCALE GENOMIC DNA]</scope>
    <source>
        <strain evidence="5">Vietnam Oak-Knoll (FVO)</strain>
    </source>
</reference>
<accession>A0A024V8W5</accession>
<evidence type="ECO:0000256" key="2">
    <source>
        <dbReference type="SAM" id="MobiDB-lite"/>
    </source>
</evidence>
<dbReference type="EMBL" id="KI925068">
    <property type="protein sequence ID" value="ETW19231.1"/>
    <property type="molecule type" value="Genomic_DNA"/>
</dbReference>
<dbReference type="GO" id="GO:0061630">
    <property type="term" value="F:ubiquitin protein ligase activity"/>
    <property type="evidence" value="ECO:0007669"/>
    <property type="project" value="TreeGrafter"/>
</dbReference>
<keyword evidence="1" id="KW-0863">Zinc-finger</keyword>
<dbReference type="PANTHER" id="PTHR24007">
    <property type="entry name" value="BRCA1-ASSOCIATED PROTEIN"/>
    <property type="match status" value="1"/>
</dbReference>
<name>A0A024V8W5_PLAFA</name>
<dbReference type="SUPFAM" id="SSF57850">
    <property type="entry name" value="RING/U-box"/>
    <property type="match status" value="1"/>
</dbReference>